<dbReference type="Proteomes" id="UP000054624">
    <property type="component" value="Unassembled WGS sequence"/>
</dbReference>
<dbReference type="EMBL" id="FCOI02000005">
    <property type="protein sequence ID" value="SAK54903.1"/>
    <property type="molecule type" value="Genomic_DNA"/>
</dbReference>
<protein>
    <submittedName>
        <fullName evidence="2">Uncharacterized protein</fullName>
    </submittedName>
</protein>
<keyword evidence="3" id="KW-1185">Reference proteome</keyword>
<dbReference type="RefSeq" id="WP_157696090.1">
    <property type="nucleotide sequence ID" value="NZ_FCOI02000005.1"/>
</dbReference>
<accession>A0A158AAT4</accession>
<sequence>MKLRTRGLILAASLLALGSECAMAERAAPHIEGKMVVQVIGEVKAVDHDAHRVTIADAQGAETRLNVSAGMHDLDKLPLGTRIKSTALQPVTLTPVRHATLQDAIPGDKRFVVQVTSVDAATGIVMLKDASNLPIEVRAQDARQAAALRSGTIVRVDLANRQEKASPRKS</sequence>
<reference evidence="3" key="1">
    <citation type="submission" date="2016-01" db="EMBL/GenBank/DDBJ databases">
        <authorList>
            <person name="Peeters Charlotte."/>
        </authorList>
    </citation>
    <scope>NUCLEOTIDE SEQUENCE [LARGE SCALE GENOMIC DNA]</scope>
</reference>
<evidence type="ECO:0000256" key="1">
    <source>
        <dbReference type="SAM" id="SignalP"/>
    </source>
</evidence>
<evidence type="ECO:0000313" key="3">
    <source>
        <dbReference type="Proteomes" id="UP000054624"/>
    </source>
</evidence>
<dbReference type="AlphaFoldDB" id="A0A158AAT4"/>
<keyword evidence="1" id="KW-0732">Signal</keyword>
<proteinExistence type="predicted"/>
<gene>
    <name evidence="2" type="ORF">AWB76_02085</name>
</gene>
<feature type="chain" id="PRO_5007620477" evidence="1">
    <location>
        <begin position="25"/>
        <end position="170"/>
    </location>
</feature>
<dbReference type="OrthoDB" id="9130463at2"/>
<organism evidence="2 3">
    <name type="scientific">Caballeronia temeraria</name>
    <dbReference type="NCBI Taxonomy" id="1777137"/>
    <lineage>
        <taxon>Bacteria</taxon>
        <taxon>Pseudomonadati</taxon>
        <taxon>Pseudomonadota</taxon>
        <taxon>Betaproteobacteria</taxon>
        <taxon>Burkholderiales</taxon>
        <taxon>Burkholderiaceae</taxon>
        <taxon>Caballeronia</taxon>
    </lineage>
</organism>
<evidence type="ECO:0000313" key="2">
    <source>
        <dbReference type="EMBL" id="SAK54903.1"/>
    </source>
</evidence>
<feature type="signal peptide" evidence="1">
    <location>
        <begin position="1"/>
        <end position="24"/>
    </location>
</feature>
<name>A0A158AAT4_9BURK</name>